<evidence type="ECO:0000256" key="4">
    <source>
        <dbReference type="ARBA" id="ARBA00022692"/>
    </source>
</evidence>
<dbReference type="PANTHER" id="PTHR21304:SF0">
    <property type="entry name" value="MICOS COMPLEX SUBUNIT MIC10"/>
    <property type="match status" value="1"/>
</dbReference>
<comment type="subcellular location">
    <subcellularLocation>
        <location evidence="2 9">Mitochondrion inner membrane</location>
        <topology evidence="2 9">Single-pass membrane protein</topology>
    </subcellularLocation>
</comment>
<sequence length="69" mass="7600">MAQTFAEDQYGKKIDRCLTDTLIKFGGGLALGSVFSLLFFKRRAWPIIMGSGFGVGMAYTNCERSLNAK</sequence>
<proteinExistence type="evidence at transcript level"/>
<keyword evidence="5 9" id="KW-0999">Mitochondrion inner membrane</keyword>
<evidence type="ECO:0000256" key="8">
    <source>
        <dbReference type="ARBA" id="ARBA00023136"/>
    </source>
</evidence>
<evidence type="ECO:0000313" key="10">
    <source>
        <dbReference type="EMBL" id="JAA94524.1"/>
    </source>
</evidence>
<dbReference type="InterPro" id="IPR007512">
    <property type="entry name" value="Mic10"/>
</dbReference>
<comment type="subunit">
    <text evidence="9">Component of the mitochondrial contact site and cristae organizing system (MICOS) complex.</text>
</comment>
<keyword evidence="4 9" id="KW-0812">Transmembrane</keyword>
<protein>
    <recommendedName>
        <fullName evidence="9">MICOS complex subunit MIC10</fullName>
    </recommendedName>
</protein>
<name>T1D5Y3_9DIPT</name>
<reference evidence="10" key="1">
    <citation type="journal article" date="2013" name="BMC Genomics">
        <title>A deep insight into the sialotranscriptome of the mosquito, Psorophora albipes.</title>
        <authorList>
            <person name="Chagas A.C."/>
            <person name="Calvo E."/>
            <person name="Rios-Velasquez C.M."/>
            <person name="Pessoa F.A."/>
            <person name="Medeiros J.F."/>
            <person name="Ribeiro J.M."/>
        </authorList>
    </citation>
    <scope>NUCLEOTIDE SEQUENCE</scope>
</reference>
<evidence type="ECO:0000256" key="3">
    <source>
        <dbReference type="ARBA" id="ARBA00006792"/>
    </source>
</evidence>
<dbReference type="EMBL" id="GALA01000328">
    <property type="protein sequence ID" value="JAA94524.1"/>
    <property type="molecule type" value="mRNA"/>
</dbReference>
<comment type="similarity">
    <text evidence="3 9">Belongs to the MICOS complex subunit Mic10 family.</text>
</comment>
<keyword evidence="7 9" id="KW-0496">Mitochondrion</keyword>
<dbReference type="AlphaFoldDB" id="T1D5Y3"/>
<evidence type="ECO:0000256" key="5">
    <source>
        <dbReference type="ARBA" id="ARBA00022792"/>
    </source>
</evidence>
<evidence type="ECO:0000256" key="9">
    <source>
        <dbReference type="RuleBase" id="RU363011"/>
    </source>
</evidence>
<evidence type="ECO:0000256" key="1">
    <source>
        <dbReference type="ARBA" id="ARBA00002689"/>
    </source>
</evidence>
<keyword evidence="6 9" id="KW-1133">Transmembrane helix</keyword>
<dbReference type="GO" id="GO:0061617">
    <property type="term" value="C:MICOS complex"/>
    <property type="evidence" value="ECO:0007669"/>
    <property type="project" value="UniProtKB-UniRule"/>
</dbReference>
<evidence type="ECO:0000256" key="7">
    <source>
        <dbReference type="ARBA" id="ARBA00023128"/>
    </source>
</evidence>
<keyword evidence="8 9" id="KW-0472">Membrane</keyword>
<evidence type="ECO:0000256" key="6">
    <source>
        <dbReference type="ARBA" id="ARBA00022989"/>
    </source>
</evidence>
<feature type="transmembrane region" description="Helical" evidence="9">
    <location>
        <begin position="22"/>
        <end position="40"/>
    </location>
</feature>
<organism evidence="10">
    <name type="scientific">Psorophora albipes</name>
    <dbReference type="NCBI Taxonomy" id="869069"/>
    <lineage>
        <taxon>Eukaryota</taxon>
        <taxon>Metazoa</taxon>
        <taxon>Ecdysozoa</taxon>
        <taxon>Arthropoda</taxon>
        <taxon>Hexapoda</taxon>
        <taxon>Insecta</taxon>
        <taxon>Pterygota</taxon>
        <taxon>Neoptera</taxon>
        <taxon>Endopterygota</taxon>
        <taxon>Diptera</taxon>
        <taxon>Nematocera</taxon>
        <taxon>Culicoidea</taxon>
        <taxon>Culicidae</taxon>
        <taxon>Culicinae</taxon>
        <taxon>Aedini</taxon>
        <taxon>Psorophora</taxon>
    </lineage>
</organism>
<dbReference type="PANTHER" id="PTHR21304">
    <property type="entry name" value="MICOS COMPLEX SUBUNIT MIC10"/>
    <property type="match status" value="1"/>
</dbReference>
<comment type="function">
    <text evidence="1 9">Component of the MICOS complex, a large protein complex of the mitochondrial inner membrane that plays crucial roles in the maintenance of crista junctions, inner membrane architecture, and formation of contact sites to the outer membrane.</text>
</comment>
<dbReference type="Pfam" id="PF04418">
    <property type="entry name" value="DUF543"/>
    <property type="match status" value="1"/>
</dbReference>
<accession>T1D5Y3</accession>
<evidence type="ECO:0000256" key="2">
    <source>
        <dbReference type="ARBA" id="ARBA00004434"/>
    </source>
</evidence>